<name>A0A0R2DD37_9LACO</name>
<sequence length="62" mass="6811">MNNNSKRFDIFIKPILIRILLVAVAMTVAIIIGAMVGYGIGGGNPLRVFLPSTWGHLLDFVR</sequence>
<keyword evidence="1" id="KW-0472">Membrane</keyword>
<evidence type="ECO:0000313" key="3">
    <source>
        <dbReference type="Proteomes" id="UP000051638"/>
    </source>
</evidence>
<gene>
    <name evidence="2" type="ORF">FC24_GL001179</name>
</gene>
<evidence type="ECO:0000313" key="2">
    <source>
        <dbReference type="EMBL" id="KRM98585.1"/>
    </source>
</evidence>
<reference evidence="2 3" key="1">
    <citation type="journal article" date="2015" name="Genome Announc.">
        <title>Expanding the biotechnology potential of lactobacilli through comparative genomics of 213 strains and associated genera.</title>
        <authorList>
            <person name="Sun Z."/>
            <person name="Harris H.M."/>
            <person name="McCann A."/>
            <person name="Guo C."/>
            <person name="Argimon S."/>
            <person name="Zhang W."/>
            <person name="Yang X."/>
            <person name="Jeffery I.B."/>
            <person name="Cooney J.C."/>
            <person name="Kagawa T.F."/>
            <person name="Liu W."/>
            <person name="Song Y."/>
            <person name="Salvetti E."/>
            <person name="Wrobel A."/>
            <person name="Rasinkangas P."/>
            <person name="Parkhill J."/>
            <person name="Rea M.C."/>
            <person name="O'Sullivan O."/>
            <person name="Ritari J."/>
            <person name="Douillard F.P."/>
            <person name="Paul Ross R."/>
            <person name="Yang R."/>
            <person name="Briner A.E."/>
            <person name="Felis G.E."/>
            <person name="de Vos W.M."/>
            <person name="Barrangou R."/>
            <person name="Klaenhammer T.R."/>
            <person name="Caufield P.W."/>
            <person name="Cui Y."/>
            <person name="Zhang H."/>
            <person name="O'Toole P.W."/>
        </authorList>
    </citation>
    <scope>NUCLEOTIDE SEQUENCE [LARGE SCALE GENOMIC DNA]</scope>
    <source>
        <strain evidence="2 3">DSM 20253</strain>
    </source>
</reference>
<dbReference type="InterPro" id="IPR024596">
    <property type="entry name" value="RNApol_su_b/EpuA"/>
</dbReference>
<proteinExistence type="predicted"/>
<keyword evidence="1" id="KW-1133">Transmembrane helix</keyword>
<keyword evidence="1" id="KW-0812">Transmembrane</keyword>
<accession>A0A0R2DD37</accession>
<comment type="caution">
    <text evidence="2">The sequence shown here is derived from an EMBL/GenBank/DDBJ whole genome shotgun (WGS) entry which is preliminary data.</text>
</comment>
<dbReference type="AlphaFoldDB" id="A0A0R2DD37"/>
<protein>
    <recommendedName>
        <fullName evidence="4">DNA-directed RNA polymerase subunit beta</fullName>
    </recommendedName>
</protein>
<keyword evidence="3" id="KW-1185">Reference proteome</keyword>
<feature type="transmembrane region" description="Helical" evidence="1">
    <location>
        <begin position="15"/>
        <end position="40"/>
    </location>
</feature>
<evidence type="ECO:0000256" key="1">
    <source>
        <dbReference type="SAM" id="Phobius"/>
    </source>
</evidence>
<dbReference type="PATRIC" id="fig|1423796.3.peg.1204"/>
<organism evidence="2 3">
    <name type="scientific">Loigolactobacillus rennini DSM 20253</name>
    <dbReference type="NCBI Taxonomy" id="1423796"/>
    <lineage>
        <taxon>Bacteria</taxon>
        <taxon>Bacillati</taxon>
        <taxon>Bacillota</taxon>
        <taxon>Bacilli</taxon>
        <taxon>Lactobacillales</taxon>
        <taxon>Lactobacillaceae</taxon>
        <taxon>Loigolactobacillus</taxon>
    </lineage>
</organism>
<dbReference type="EMBL" id="AYYI01000030">
    <property type="protein sequence ID" value="KRM98585.1"/>
    <property type="molecule type" value="Genomic_DNA"/>
</dbReference>
<evidence type="ECO:0008006" key="4">
    <source>
        <dbReference type="Google" id="ProtNLM"/>
    </source>
</evidence>
<dbReference type="Pfam" id="PF11772">
    <property type="entry name" value="EpuA"/>
    <property type="match status" value="1"/>
</dbReference>
<dbReference type="RefSeq" id="WP_057873749.1">
    <property type="nucleotide sequence ID" value="NZ_AYYI01000030.1"/>
</dbReference>
<dbReference type="STRING" id="1423796.FC24_GL001179"/>
<dbReference type="Proteomes" id="UP000051638">
    <property type="component" value="Unassembled WGS sequence"/>
</dbReference>